<dbReference type="GO" id="GO:0034976">
    <property type="term" value="P:response to endoplasmic reticulum stress"/>
    <property type="evidence" value="ECO:0007669"/>
    <property type="project" value="TreeGrafter"/>
</dbReference>
<organism evidence="1">
    <name type="scientific">Timema shepardi</name>
    <name type="common">Walking stick</name>
    <dbReference type="NCBI Taxonomy" id="629360"/>
    <lineage>
        <taxon>Eukaryota</taxon>
        <taxon>Metazoa</taxon>
        <taxon>Ecdysozoa</taxon>
        <taxon>Arthropoda</taxon>
        <taxon>Hexapoda</taxon>
        <taxon>Insecta</taxon>
        <taxon>Pterygota</taxon>
        <taxon>Neoptera</taxon>
        <taxon>Polyneoptera</taxon>
        <taxon>Phasmatodea</taxon>
        <taxon>Timematodea</taxon>
        <taxon>Timematoidea</taxon>
        <taxon>Timematidae</taxon>
        <taxon>Timema</taxon>
    </lineage>
</organism>
<dbReference type="GO" id="GO:0005783">
    <property type="term" value="C:endoplasmic reticulum"/>
    <property type="evidence" value="ECO:0007669"/>
    <property type="project" value="TreeGrafter"/>
</dbReference>
<dbReference type="PANTHER" id="PTHR21650">
    <property type="entry name" value="MEMBRALIN/KINETOCHORE PROTEIN NUF2"/>
    <property type="match status" value="1"/>
</dbReference>
<proteinExistence type="predicted"/>
<dbReference type="AlphaFoldDB" id="A0A7R9B3E8"/>
<gene>
    <name evidence="1" type="ORF">TSIB3V08_LOCUS8724</name>
</gene>
<accession>A0A7R9B3E8</accession>
<evidence type="ECO:0000313" key="1">
    <source>
        <dbReference type="EMBL" id="CAD7264675.1"/>
    </source>
</evidence>
<dbReference type="GO" id="GO:1904294">
    <property type="term" value="P:positive regulation of ERAD pathway"/>
    <property type="evidence" value="ECO:0007669"/>
    <property type="project" value="TreeGrafter"/>
</dbReference>
<dbReference type="EMBL" id="OC004617">
    <property type="protein sequence ID" value="CAD7264675.1"/>
    <property type="molecule type" value="Genomic_DNA"/>
</dbReference>
<sequence length="152" mass="17320">MEWASLLCENGSFHSGSLEGRHSLHKTEGLPPTSLSPVRRTMHVRSRQPPFLLTLGLGDPRFRSGLSEVSCELSISTKEAVGLLYIVFRATRERLTRCRFFYLYHFSFYAYHYRFNGQYSGLALITSWLFIQRVTCAHQLATLTSVLPALTS</sequence>
<protein>
    <submittedName>
        <fullName evidence="1">Uncharacterized protein</fullName>
    </submittedName>
</protein>
<reference evidence="1" key="1">
    <citation type="submission" date="2020-11" db="EMBL/GenBank/DDBJ databases">
        <authorList>
            <person name="Tran Van P."/>
        </authorList>
    </citation>
    <scope>NUCLEOTIDE SEQUENCE</scope>
</reference>
<dbReference type="PANTHER" id="PTHR21650:SF4">
    <property type="entry name" value="MEMBRALIN"/>
    <property type="match status" value="1"/>
</dbReference>
<name>A0A7R9B3E8_TIMSH</name>